<keyword evidence="2" id="KW-1185">Reference proteome</keyword>
<dbReference type="Pfam" id="PF03140">
    <property type="entry name" value="DUF247"/>
    <property type="match status" value="1"/>
</dbReference>
<sequence length="524" mass="59261">MASLLAGTLEKSQWVLQVNELIDGNALDAASQTPISVFRLPASACDGDSEAYLPRRVAVGPYHHFRPELYKMDLFKIGKAKNDKLGPQLHSLLDQIKPLELRIRASFDQSLEMDGETLSWVMLIDGLFLLELLQNRYNRRPLKLPLEIFYGNLASEFEIVSDMLKLENQIPLFVLKEICPEEPINYMAPLLYRFSASVSPLELPWVDPEMGCLGSFPDLPEIYNRSHHLLHFLYFLVLLFPKKAVVPHRRTAMAMASSSSSSSVNFLSECSNILGSVINIAFLQQLKEAFSLIQRLFRLLGSVTKPNLAEKKTPLIPSVSELKTAGVTFKSTKYGILKCRLNRRRLTLTLPCIYLDGFSQVLLSNLVAYEAMAELNPPCLVNYIALMNGLLRDSRDLKILEKAEVVYNEEAVEVFNGVENSSSSLKKQGVLKIHIGGVGSGSEFVQRFKMYYDMRLGAMVEEINEWYENCWRMKMKKFVSFVLSCLAILVVVFLIVLVIARFICGFVSCPKGIFKTSIVLHQMY</sequence>
<name>A0A6J1CLF8_MOMCH</name>
<gene>
    <name evidence="3" type="primary">LOC111012039</name>
</gene>
<evidence type="ECO:0000313" key="2">
    <source>
        <dbReference type="Proteomes" id="UP000504603"/>
    </source>
</evidence>
<proteinExistence type="predicted"/>
<dbReference type="GeneID" id="111012039"/>
<keyword evidence="1" id="KW-0812">Transmembrane</keyword>
<reference evidence="3" key="1">
    <citation type="submission" date="2025-08" db="UniProtKB">
        <authorList>
            <consortium name="RefSeq"/>
        </authorList>
    </citation>
    <scope>IDENTIFICATION</scope>
    <source>
        <strain evidence="3">OHB3-1</strain>
    </source>
</reference>
<dbReference type="PANTHER" id="PTHR31549:SF300">
    <property type="match status" value="1"/>
</dbReference>
<protein>
    <submittedName>
        <fullName evidence="3">UPF0481 protein At3g02645</fullName>
    </submittedName>
</protein>
<dbReference type="OrthoDB" id="1671894at2759"/>
<dbReference type="Proteomes" id="UP000504603">
    <property type="component" value="Unplaced"/>
</dbReference>
<evidence type="ECO:0000313" key="3">
    <source>
        <dbReference type="RefSeq" id="XP_022141753.1"/>
    </source>
</evidence>
<feature type="transmembrane region" description="Helical" evidence="1">
    <location>
        <begin position="478"/>
        <end position="503"/>
    </location>
</feature>
<keyword evidence="1" id="KW-1133">Transmembrane helix</keyword>
<dbReference type="KEGG" id="mcha:111012039"/>
<dbReference type="PANTHER" id="PTHR31549">
    <property type="entry name" value="PROTEIN, PUTATIVE (DUF247)-RELATED-RELATED"/>
    <property type="match status" value="1"/>
</dbReference>
<dbReference type="RefSeq" id="XP_022141753.1">
    <property type="nucleotide sequence ID" value="XM_022286061.1"/>
</dbReference>
<accession>A0A6J1CLF8</accession>
<dbReference type="InterPro" id="IPR004158">
    <property type="entry name" value="DUF247_pln"/>
</dbReference>
<organism evidence="2 3">
    <name type="scientific">Momordica charantia</name>
    <name type="common">Bitter gourd</name>
    <name type="synonym">Balsam pear</name>
    <dbReference type="NCBI Taxonomy" id="3673"/>
    <lineage>
        <taxon>Eukaryota</taxon>
        <taxon>Viridiplantae</taxon>
        <taxon>Streptophyta</taxon>
        <taxon>Embryophyta</taxon>
        <taxon>Tracheophyta</taxon>
        <taxon>Spermatophyta</taxon>
        <taxon>Magnoliopsida</taxon>
        <taxon>eudicotyledons</taxon>
        <taxon>Gunneridae</taxon>
        <taxon>Pentapetalae</taxon>
        <taxon>rosids</taxon>
        <taxon>fabids</taxon>
        <taxon>Cucurbitales</taxon>
        <taxon>Cucurbitaceae</taxon>
        <taxon>Momordiceae</taxon>
        <taxon>Momordica</taxon>
    </lineage>
</organism>
<evidence type="ECO:0000256" key="1">
    <source>
        <dbReference type="SAM" id="Phobius"/>
    </source>
</evidence>
<keyword evidence="1" id="KW-0472">Membrane</keyword>
<dbReference type="AlphaFoldDB" id="A0A6J1CLF8"/>